<dbReference type="PANTHER" id="PTHR41795:SF1">
    <property type="entry name" value="EXOPOLYSACCHARIDE SYNTHESIS PROTEIN"/>
    <property type="match status" value="1"/>
</dbReference>
<comment type="caution">
    <text evidence="2">The sequence shown here is derived from an EMBL/GenBank/DDBJ whole genome shotgun (WGS) entry which is preliminary data.</text>
</comment>
<feature type="transmembrane region" description="Helical" evidence="1">
    <location>
        <begin position="21"/>
        <end position="41"/>
    </location>
</feature>
<dbReference type="Proteomes" id="UP000308488">
    <property type="component" value="Unassembled WGS sequence"/>
</dbReference>
<dbReference type="InterPro" id="IPR010331">
    <property type="entry name" value="ExoD"/>
</dbReference>
<dbReference type="AlphaFoldDB" id="A0A4U6R457"/>
<keyword evidence="3" id="KW-1185">Reference proteome</keyword>
<organism evidence="2 3">
    <name type="scientific">Marinobacter panjinensis</name>
    <dbReference type="NCBI Taxonomy" id="2576384"/>
    <lineage>
        <taxon>Bacteria</taxon>
        <taxon>Pseudomonadati</taxon>
        <taxon>Pseudomonadota</taxon>
        <taxon>Gammaproteobacteria</taxon>
        <taxon>Pseudomonadales</taxon>
        <taxon>Marinobacteraceae</taxon>
        <taxon>Marinobacter</taxon>
    </lineage>
</organism>
<dbReference type="OrthoDB" id="8635607at2"/>
<feature type="transmembrane region" description="Helical" evidence="1">
    <location>
        <begin position="72"/>
        <end position="93"/>
    </location>
</feature>
<gene>
    <name evidence="2" type="ORF">FDP08_09670</name>
</gene>
<evidence type="ECO:0000313" key="3">
    <source>
        <dbReference type="Proteomes" id="UP000308488"/>
    </source>
</evidence>
<feature type="transmembrane region" description="Helical" evidence="1">
    <location>
        <begin position="47"/>
        <end position="67"/>
    </location>
</feature>
<keyword evidence="1" id="KW-0472">Membrane</keyword>
<accession>A0A4U6R457</accession>
<sequence>MDWLQKPARFLDRWTGPRLVLLADGPGLYVMAIVCMLVALAMPATEVAPFSANGAGAALMTFGLGIVARDGLLALLGMVITGATLWAVVAGLVGG</sequence>
<protein>
    <submittedName>
        <fullName evidence="2">Exopolysaccharide biosynthesis protein</fullName>
    </submittedName>
</protein>
<reference evidence="2 3" key="1">
    <citation type="submission" date="2019-05" db="EMBL/GenBank/DDBJ databases">
        <title>Marinobacter panjinensis sp. nov., a moderately halophilic bacterium isolated from sea tidal flat environment.</title>
        <authorList>
            <person name="Yang W."/>
            <person name="An M."/>
            <person name="He W."/>
            <person name="Luo X."/>
            <person name="Zhu L."/>
            <person name="Chen G."/>
            <person name="Zhang Y."/>
            <person name="Wang Y."/>
        </authorList>
    </citation>
    <scope>NUCLEOTIDE SEQUENCE [LARGE SCALE GENOMIC DNA]</scope>
    <source>
        <strain evidence="2 3">PJ-16</strain>
    </source>
</reference>
<dbReference type="Pfam" id="PF06055">
    <property type="entry name" value="ExoD"/>
    <property type="match status" value="1"/>
</dbReference>
<keyword evidence="1" id="KW-1133">Transmembrane helix</keyword>
<dbReference type="EMBL" id="SZYH01000001">
    <property type="protein sequence ID" value="TKV68339.1"/>
    <property type="molecule type" value="Genomic_DNA"/>
</dbReference>
<evidence type="ECO:0000313" key="2">
    <source>
        <dbReference type="EMBL" id="TKV68339.1"/>
    </source>
</evidence>
<evidence type="ECO:0000256" key="1">
    <source>
        <dbReference type="SAM" id="Phobius"/>
    </source>
</evidence>
<keyword evidence="1" id="KW-0812">Transmembrane</keyword>
<name>A0A4U6R457_9GAMM</name>
<proteinExistence type="predicted"/>
<dbReference type="PANTHER" id="PTHR41795">
    <property type="entry name" value="EXOPOLYSACCHARIDE SYNTHESIS PROTEIN"/>
    <property type="match status" value="1"/>
</dbReference>